<dbReference type="PANTHER" id="PTHR34700:SF4">
    <property type="entry name" value="PHAGE-LIKE ELEMENT PBSX PROTEIN XKDP"/>
    <property type="match status" value="1"/>
</dbReference>
<dbReference type="SMART" id="SM00257">
    <property type="entry name" value="LysM"/>
    <property type="match status" value="1"/>
</dbReference>
<organism evidence="3 4">
    <name type="scientific">Noviherbaspirillum denitrificans</name>
    <dbReference type="NCBI Taxonomy" id="1968433"/>
    <lineage>
        <taxon>Bacteria</taxon>
        <taxon>Pseudomonadati</taxon>
        <taxon>Pseudomonadota</taxon>
        <taxon>Betaproteobacteria</taxon>
        <taxon>Burkholderiales</taxon>
        <taxon>Oxalobacteraceae</taxon>
        <taxon>Noviherbaspirillum</taxon>
    </lineage>
</organism>
<sequence>MKKFSTAALATVLTLALASAYGSAFAAGEEATNNPRCAFLPNAPDQHTVVRGDTLWDISGRFLKNAWCWPQVWGMNKEEIRNPHLIYPGQIVYFDRAAGRLRLGKPVGGNGSPDGRGTQTVKLSPQLRTEGLGQDAVPAIPSNVIEPFLSQPLVVGEGELNDAPRIVATTESRVMLGKNDKAYVRGAINSGTSFQVFRPGTPLRDPDTNEVIGYEAAYLGTIKLERPARAPDEAHVFNVVNVKQEMGVGDRLLPVPPTPILNYVPHPPEKDVAGRIVSVYGGVSQAGQNQIVAINRGRKDGLDMGTVLELYRYGPVITDRTDKGSMWTFGPWGRPQVKLPDNQYGSLFVFRVFDSISYGLVMQVTDTVQVGDVAKSPE</sequence>
<feature type="signal peptide" evidence="1">
    <location>
        <begin position="1"/>
        <end position="26"/>
    </location>
</feature>
<dbReference type="OrthoDB" id="9765158at2"/>
<dbReference type="PROSITE" id="PS51782">
    <property type="entry name" value="LYSM"/>
    <property type="match status" value="1"/>
</dbReference>
<evidence type="ECO:0000313" key="4">
    <source>
        <dbReference type="Proteomes" id="UP000197535"/>
    </source>
</evidence>
<dbReference type="PANTHER" id="PTHR34700">
    <property type="entry name" value="POTASSIUM BINDING PROTEIN KBP"/>
    <property type="match status" value="1"/>
</dbReference>
<feature type="chain" id="PRO_5012874720" evidence="1">
    <location>
        <begin position="27"/>
        <end position="378"/>
    </location>
</feature>
<dbReference type="InterPro" id="IPR018392">
    <property type="entry name" value="LysM"/>
</dbReference>
<comment type="caution">
    <text evidence="3">The sequence shown here is derived from an EMBL/GenBank/DDBJ whole genome shotgun (WGS) entry which is preliminary data.</text>
</comment>
<dbReference type="RefSeq" id="WP_088706731.1">
    <property type="nucleotide sequence ID" value="NZ_LSTO01000001.1"/>
</dbReference>
<keyword evidence="4" id="KW-1185">Reference proteome</keyword>
<dbReference type="InterPro" id="IPR036779">
    <property type="entry name" value="LysM_dom_sf"/>
</dbReference>
<gene>
    <name evidence="3" type="ORF">AYR66_10245</name>
</gene>
<evidence type="ECO:0000256" key="1">
    <source>
        <dbReference type="SAM" id="SignalP"/>
    </source>
</evidence>
<reference evidence="3 4" key="1">
    <citation type="submission" date="2016-02" db="EMBL/GenBank/DDBJ databases">
        <authorList>
            <person name="Wen L."/>
            <person name="He K."/>
            <person name="Yang H."/>
        </authorList>
    </citation>
    <scope>NUCLEOTIDE SEQUENCE [LARGE SCALE GENOMIC DNA]</scope>
    <source>
        <strain evidence="3 4">TSA40</strain>
    </source>
</reference>
<dbReference type="Proteomes" id="UP000197535">
    <property type="component" value="Unassembled WGS sequence"/>
</dbReference>
<dbReference type="EMBL" id="LSTO01000001">
    <property type="protein sequence ID" value="OWW19823.1"/>
    <property type="molecule type" value="Genomic_DNA"/>
</dbReference>
<dbReference type="Pfam" id="PF01476">
    <property type="entry name" value="LysM"/>
    <property type="match status" value="1"/>
</dbReference>
<accession>A0A254TH08</accession>
<dbReference type="SUPFAM" id="SSF54106">
    <property type="entry name" value="LysM domain"/>
    <property type="match status" value="1"/>
</dbReference>
<evidence type="ECO:0000259" key="2">
    <source>
        <dbReference type="PROSITE" id="PS51782"/>
    </source>
</evidence>
<keyword evidence="1" id="KW-0732">Signal</keyword>
<dbReference type="InterPro" id="IPR052196">
    <property type="entry name" value="Bact_Kbp"/>
</dbReference>
<dbReference type="AlphaFoldDB" id="A0A254TH08"/>
<protein>
    <submittedName>
        <fullName evidence="3">Peptidoglycan-binding protein</fullName>
    </submittedName>
</protein>
<feature type="domain" description="LysM" evidence="2">
    <location>
        <begin position="45"/>
        <end position="94"/>
    </location>
</feature>
<name>A0A254TH08_9BURK</name>
<proteinExistence type="predicted"/>
<evidence type="ECO:0000313" key="3">
    <source>
        <dbReference type="EMBL" id="OWW19823.1"/>
    </source>
</evidence>
<dbReference type="CDD" id="cd00118">
    <property type="entry name" value="LysM"/>
    <property type="match status" value="1"/>
</dbReference>
<dbReference type="Gene3D" id="3.10.350.10">
    <property type="entry name" value="LysM domain"/>
    <property type="match status" value="1"/>
</dbReference>